<dbReference type="InterPro" id="IPR037546">
    <property type="entry name" value="SAC51-like"/>
</dbReference>
<evidence type="ECO:0000313" key="2">
    <source>
        <dbReference type="Proteomes" id="UP001327560"/>
    </source>
</evidence>
<dbReference type="PANTHER" id="PTHR36066:SF2">
    <property type="entry name" value="TRANSCRIPTION FACTOR BHLH145"/>
    <property type="match status" value="1"/>
</dbReference>
<protein>
    <submittedName>
        <fullName evidence="1">Transcription factor bHLH144-like</fullName>
    </submittedName>
</protein>
<organism evidence="1 2">
    <name type="scientific">Canna indica</name>
    <name type="common">Indian-shot</name>
    <dbReference type="NCBI Taxonomy" id="4628"/>
    <lineage>
        <taxon>Eukaryota</taxon>
        <taxon>Viridiplantae</taxon>
        <taxon>Streptophyta</taxon>
        <taxon>Embryophyta</taxon>
        <taxon>Tracheophyta</taxon>
        <taxon>Spermatophyta</taxon>
        <taxon>Magnoliopsida</taxon>
        <taxon>Liliopsida</taxon>
        <taxon>Zingiberales</taxon>
        <taxon>Cannaceae</taxon>
        <taxon>Canna</taxon>
    </lineage>
</organism>
<dbReference type="EMBL" id="CP136892">
    <property type="protein sequence ID" value="WOL00338.1"/>
    <property type="molecule type" value="Genomic_DNA"/>
</dbReference>
<name>A0AAQ3K3X3_9LILI</name>
<dbReference type="AlphaFoldDB" id="A0AAQ3K3X3"/>
<sequence length="236" mass="26096">MHEDTEEINALLYSDSDHKYCEEEASTGHSPIEPMVGTSTEVAASSVLPAAKRKRIDVVEHEPNASLLDTASSASSLFYYHAIDSKTKSTDGESSYVRGEDQDRKRIKRERILESIGVLRIGGSSILGGKGKDAATVLDEAICSHCARRGGDSIIINLLKASRRPPFVVHAWLDVDSLSQRRRVMYSMEETKDFNNSSSSSSSSCCNNHNNTNIGRLVLRPWERAQDNSPCLRLPR</sequence>
<gene>
    <name evidence="1" type="ORF">Cni_G09051</name>
</gene>
<evidence type="ECO:0000313" key="1">
    <source>
        <dbReference type="EMBL" id="WOL00338.1"/>
    </source>
</evidence>
<dbReference type="Proteomes" id="UP001327560">
    <property type="component" value="Chromosome 3"/>
</dbReference>
<dbReference type="PANTHER" id="PTHR36066">
    <property type="entry name" value="TRANSCRIPTION FACTOR BHLH145"/>
    <property type="match status" value="1"/>
</dbReference>
<keyword evidence="2" id="KW-1185">Reference proteome</keyword>
<accession>A0AAQ3K3X3</accession>
<proteinExistence type="predicted"/>
<reference evidence="1 2" key="1">
    <citation type="submission" date="2023-10" db="EMBL/GenBank/DDBJ databases">
        <title>Chromosome-scale genome assembly provides insights into flower coloration mechanisms of Canna indica.</title>
        <authorList>
            <person name="Li C."/>
        </authorList>
    </citation>
    <scope>NUCLEOTIDE SEQUENCE [LARGE SCALE GENOMIC DNA]</scope>
    <source>
        <tissue evidence="1">Flower</tissue>
    </source>
</reference>